<feature type="region of interest" description="Disordered" evidence="1">
    <location>
        <begin position="1"/>
        <end position="48"/>
    </location>
</feature>
<dbReference type="OrthoDB" id="5413829at2759"/>
<feature type="region of interest" description="Disordered" evidence="1">
    <location>
        <begin position="263"/>
        <end position="297"/>
    </location>
</feature>
<feature type="region of interest" description="Disordered" evidence="1">
    <location>
        <begin position="183"/>
        <end position="220"/>
    </location>
</feature>
<dbReference type="Proteomes" id="UP000016923">
    <property type="component" value="Unassembled WGS sequence"/>
</dbReference>
<keyword evidence="3" id="KW-1185">Reference proteome</keyword>
<dbReference type="VEuPathDB" id="FungiDB:F503_02407"/>
<reference evidence="2 3" key="1">
    <citation type="journal article" date="2013" name="BMC Genomics">
        <title>The genome and transcriptome of the pine saprophyte Ophiostoma piceae, and a comparison with the bark beetle-associated pine pathogen Grosmannia clavigera.</title>
        <authorList>
            <person name="Haridas S."/>
            <person name="Wang Y."/>
            <person name="Lim L."/>
            <person name="Massoumi Alamouti S."/>
            <person name="Jackman S."/>
            <person name="Docking R."/>
            <person name="Robertson G."/>
            <person name="Birol I."/>
            <person name="Bohlmann J."/>
            <person name="Breuil C."/>
        </authorList>
    </citation>
    <scope>NUCLEOTIDE SEQUENCE [LARGE SCALE GENOMIC DNA]</scope>
    <source>
        <strain evidence="2 3">UAMH 11346</strain>
    </source>
</reference>
<dbReference type="EMBL" id="KE148153">
    <property type="protein sequence ID" value="EPE06279.1"/>
    <property type="molecule type" value="Genomic_DNA"/>
</dbReference>
<accession>S3BYG8</accession>
<feature type="compositionally biased region" description="Basic and acidic residues" evidence="1">
    <location>
        <begin position="371"/>
        <end position="389"/>
    </location>
</feature>
<feature type="compositionally biased region" description="Low complexity" evidence="1">
    <location>
        <begin position="400"/>
        <end position="428"/>
    </location>
</feature>
<organism evidence="2 3">
    <name type="scientific">Ophiostoma piceae (strain UAMH 11346)</name>
    <name type="common">Sap stain fungus</name>
    <dbReference type="NCBI Taxonomy" id="1262450"/>
    <lineage>
        <taxon>Eukaryota</taxon>
        <taxon>Fungi</taxon>
        <taxon>Dikarya</taxon>
        <taxon>Ascomycota</taxon>
        <taxon>Pezizomycotina</taxon>
        <taxon>Sordariomycetes</taxon>
        <taxon>Sordariomycetidae</taxon>
        <taxon>Ophiostomatales</taxon>
        <taxon>Ophiostomataceae</taxon>
        <taxon>Ophiostoma</taxon>
    </lineage>
</organism>
<dbReference type="HOGENOM" id="CLU_024203_0_0_1"/>
<feature type="compositionally biased region" description="Low complexity" evidence="1">
    <location>
        <begin position="17"/>
        <end position="31"/>
    </location>
</feature>
<feature type="region of interest" description="Disordered" evidence="1">
    <location>
        <begin position="371"/>
        <end position="428"/>
    </location>
</feature>
<dbReference type="Gene3D" id="6.10.250.2790">
    <property type="match status" value="1"/>
</dbReference>
<proteinExistence type="predicted"/>
<gene>
    <name evidence="2" type="ORF">F503_02407</name>
</gene>
<name>S3BYG8_OPHP1</name>
<evidence type="ECO:0000313" key="2">
    <source>
        <dbReference type="EMBL" id="EPE06279.1"/>
    </source>
</evidence>
<feature type="compositionally biased region" description="Basic and acidic residues" evidence="1">
    <location>
        <begin position="193"/>
        <end position="216"/>
    </location>
</feature>
<evidence type="ECO:0000313" key="3">
    <source>
        <dbReference type="Proteomes" id="UP000016923"/>
    </source>
</evidence>
<feature type="region of interest" description="Disordered" evidence="1">
    <location>
        <begin position="79"/>
        <end position="103"/>
    </location>
</feature>
<evidence type="ECO:0000256" key="1">
    <source>
        <dbReference type="SAM" id="MobiDB-lite"/>
    </source>
</evidence>
<dbReference type="STRING" id="1262450.S3BYG8"/>
<dbReference type="OMA" id="FGEAMHW"/>
<protein>
    <submittedName>
        <fullName evidence="2">Uncharacterized protein</fullName>
    </submittedName>
</protein>
<dbReference type="AlphaFoldDB" id="S3BYG8"/>
<sequence>MAWDSKATVASRRRGNSIHNRSSSLSSNLTLQQKAGAPSPSVVQPKSAHVSDPFLQDFLQPGFDPAAYWNRTLANVSSSSSSSSSNANAASPSLGSTGRSGSGAASRLAAAATSATATADRAAQAQATLSQLGAHTSRLTTVLTQLTDDILRSGSRLAYEVELLRGETISLAELVQQQAAAFPDASAAGPAGEGEKGGGEEVDGGEKDKQDKKEVDQSEPASLAQLRMLAQVRASLDAVIRTFGDAMEFVMPPSAMSVTASFLSVSGPDQDSRRRSSSNDADAGENSNINSMEDKGQQVLKTKRDEIARLLDAATIEQDDANMKAAVERIGALQTLCQVWTGTAEEKARFKFVDSLQRLVDDRQREIDRERERIEQQKQQQEKREKEAAKTATGPDTSNPSSSQGSGTPAAPSSAQSSQGTQDAGGARGYAAAGYGFISQLQKIRSGL</sequence>
<dbReference type="eggNOG" id="ENOG502SKZD">
    <property type="taxonomic scope" value="Eukaryota"/>
</dbReference>